<organism evidence="1 2">
    <name type="scientific">Nocardia albiluteola</name>
    <dbReference type="NCBI Taxonomy" id="2842303"/>
    <lineage>
        <taxon>Bacteria</taxon>
        <taxon>Bacillati</taxon>
        <taxon>Actinomycetota</taxon>
        <taxon>Actinomycetes</taxon>
        <taxon>Mycobacteriales</taxon>
        <taxon>Nocardiaceae</taxon>
        <taxon>Nocardia</taxon>
    </lineage>
</organism>
<proteinExistence type="predicted"/>
<accession>A0ABS6BCS7</accession>
<gene>
    <name evidence="1" type="ORF">KO481_36400</name>
</gene>
<name>A0ABS6BCS7_9NOCA</name>
<dbReference type="RefSeq" id="WP_215923079.1">
    <property type="nucleotide sequence ID" value="NZ_JAHKNI010000018.1"/>
</dbReference>
<evidence type="ECO:0000313" key="2">
    <source>
        <dbReference type="Proteomes" id="UP000733379"/>
    </source>
</evidence>
<sequence length="141" mass="15090">MARYLTAKAHALTHLAGTPHDPGAVIAADRPQDSLVHPHPAALIQGAIQFYEHAASTASPRGSTGILRSLATTAGAELKQSNPLADNATTPASGEFDSIARAINDLVLITVSRRNRFTDNEIEQLLDIVDPMYYYITAGRN</sequence>
<evidence type="ECO:0000313" key="1">
    <source>
        <dbReference type="EMBL" id="MBU3066989.1"/>
    </source>
</evidence>
<keyword evidence="2" id="KW-1185">Reference proteome</keyword>
<dbReference type="Proteomes" id="UP000733379">
    <property type="component" value="Unassembled WGS sequence"/>
</dbReference>
<protein>
    <recommendedName>
        <fullName evidence="3">TetR family transcriptional regulator</fullName>
    </recommendedName>
</protein>
<evidence type="ECO:0008006" key="3">
    <source>
        <dbReference type="Google" id="ProtNLM"/>
    </source>
</evidence>
<comment type="caution">
    <text evidence="1">The sequence shown here is derived from an EMBL/GenBank/DDBJ whole genome shotgun (WGS) entry which is preliminary data.</text>
</comment>
<reference evidence="1 2" key="1">
    <citation type="submission" date="2021-06" db="EMBL/GenBank/DDBJ databases">
        <title>Actinomycetes sequencing.</title>
        <authorList>
            <person name="Shan Q."/>
        </authorList>
    </citation>
    <scope>NUCLEOTIDE SEQUENCE [LARGE SCALE GENOMIC DNA]</scope>
    <source>
        <strain evidence="1 2">NEAU-G5</strain>
    </source>
</reference>
<dbReference type="EMBL" id="JAHKNI010000018">
    <property type="protein sequence ID" value="MBU3066989.1"/>
    <property type="molecule type" value="Genomic_DNA"/>
</dbReference>